<comment type="caution">
    <text evidence="7">The sequence shown here is derived from an EMBL/GenBank/DDBJ whole genome shotgun (WGS) entry which is preliminary data.</text>
</comment>
<accession>A0A2U2PHI6</accession>
<keyword evidence="5" id="KW-0732">Signal</keyword>
<feature type="domain" description="Thioredoxin" evidence="6">
    <location>
        <begin position="374"/>
        <end position="526"/>
    </location>
</feature>
<evidence type="ECO:0000256" key="4">
    <source>
        <dbReference type="ARBA" id="ARBA00023284"/>
    </source>
</evidence>
<evidence type="ECO:0000259" key="6">
    <source>
        <dbReference type="PROSITE" id="PS51352"/>
    </source>
</evidence>
<evidence type="ECO:0000256" key="3">
    <source>
        <dbReference type="ARBA" id="ARBA00023157"/>
    </source>
</evidence>
<evidence type="ECO:0000313" key="8">
    <source>
        <dbReference type="Proteomes" id="UP000245647"/>
    </source>
</evidence>
<dbReference type="PANTHER" id="PTHR42852">
    <property type="entry name" value="THIOL:DISULFIDE INTERCHANGE PROTEIN DSBE"/>
    <property type="match status" value="1"/>
</dbReference>
<evidence type="ECO:0000256" key="5">
    <source>
        <dbReference type="SAM" id="SignalP"/>
    </source>
</evidence>
<protein>
    <submittedName>
        <fullName evidence="7">Alkyl hydroperoxide reductase</fullName>
    </submittedName>
</protein>
<feature type="chain" id="PRO_5015693537" evidence="5">
    <location>
        <begin position="18"/>
        <end position="527"/>
    </location>
</feature>
<gene>
    <name evidence="7" type="ORF">DDR33_09670</name>
</gene>
<dbReference type="EMBL" id="QEAS01000007">
    <property type="protein sequence ID" value="PWG80722.1"/>
    <property type="molecule type" value="Genomic_DNA"/>
</dbReference>
<keyword evidence="3" id="KW-1015">Disulfide bond</keyword>
<evidence type="ECO:0000256" key="2">
    <source>
        <dbReference type="ARBA" id="ARBA00022748"/>
    </source>
</evidence>
<evidence type="ECO:0000256" key="1">
    <source>
        <dbReference type="ARBA" id="ARBA00004196"/>
    </source>
</evidence>
<dbReference type="GO" id="GO:0017004">
    <property type="term" value="P:cytochrome complex assembly"/>
    <property type="evidence" value="ECO:0007669"/>
    <property type="project" value="UniProtKB-KW"/>
</dbReference>
<dbReference type="OrthoDB" id="1120316at2"/>
<reference evidence="7 8" key="1">
    <citation type="submission" date="2018-04" db="EMBL/GenBank/DDBJ databases">
        <title>Pedobacter chongqingensis sp. nov., isolated from a rottenly hemp rope.</title>
        <authorList>
            <person name="Cai Y."/>
        </authorList>
    </citation>
    <scope>NUCLEOTIDE SEQUENCE [LARGE SCALE GENOMIC DNA]</scope>
    <source>
        <strain evidence="7 8">FJ4-8</strain>
    </source>
</reference>
<dbReference type="SUPFAM" id="SSF52833">
    <property type="entry name" value="Thioredoxin-like"/>
    <property type="match status" value="1"/>
</dbReference>
<dbReference type="CDD" id="cd02966">
    <property type="entry name" value="TlpA_like_family"/>
    <property type="match status" value="1"/>
</dbReference>
<dbReference type="PANTHER" id="PTHR42852:SF6">
    <property type="entry name" value="THIOL:DISULFIDE INTERCHANGE PROTEIN DSBE"/>
    <property type="match status" value="1"/>
</dbReference>
<name>A0A2U2PHI6_9SPHI</name>
<keyword evidence="4" id="KW-0676">Redox-active center</keyword>
<keyword evidence="2" id="KW-0201">Cytochrome c-type biogenesis</keyword>
<keyword evidence="8" id="KW-1185">Reference proteome</keyword>
<dbReference type="GO" id="GO:0030313">
    <property type="term" value="C:cell envelope"/>
    <property type="evidence" value="ECO:0007669"/>
    <property type="project" value="UniProtKB-SubCell"/>
</dbReference>
<dbReference type="InterPro" id="IPR036249">
    <property type="entry name" value="Thioredoxin-like_sf"/>
</dbReference>
<dbReference type="AlphaFoldDB" id="A0A2U2PHI6"/>
<comment type="subcellular location">
    <subcellularLocation>
        <location evidence="1">Cell envelope</location>
    </subcellularLocation>
</comment>
<dbReference type="RefSeq" id="WP_109415578.1">
    <property type="nucleotide sequence ID" value="NZ_QEAS01000007.1"/>
</dbReference>
<organism evidence="7 8">
    <name type="scientific">Pararcticibacter amylolyticus</name>
    <dbReference type="NCBI Taxonomy" id="2173175"/>
    <lineage>
        <taxon>Bacteria</taxon>
        <taxon>Pseudomonadati</taxon>
        <taxon>Bacteroidota</taxon>
        <taxon>Sphingobacteriia</taxon>
        <taxon>Sphingobacteriales</taxon>
        <taxon>Sphingobacteriaceae</taxon>
        <taxon>Pararcticibacter</taxon>
    </lineage>
</organism>
<proteinExistence type="predicted"/>
<sequence>MKKLLFLLSLMLSTAMAQTKTTTYTGTIKGYTSNAGFKTGKIYVTNVVTGVDDMYLIDVAPEGTFTVDFPLRMNKECWVSFPFFNGIVYFESGKKVVQDFDITNTAKVTSVFKGYVATTNNDLNKVRPIFSYDWDAIYSDIYQSTPEQYKAYFLQLQSQKLTAIDSMRKNKGLNATACRLATDNIKYEIAGTLIYYNDTREVAYRKKNNIAFTSRTPVLKKVKLDSAYYSFLRSLKYNDPSAMAAFNYKMFINRLMFLDLIYDKAGRIDYTKEINDLKQRGDTTDRKIRESIEALEKSMLYNATVPGTMEKARPVVLKSLLNTDITLELELMDLQDVCQNINNNKMPLSDKALARLKARLKHPYLFTEVLQLNNKVKQAIEASKAQTGYTNNETPGTVADSVFDKIMNKYKGKVVFIDFWATWCSPCLEGIQEMAPLKAELKDENIVFLYITNNTSPEKTYSVMSPGIKGEHYRVTSDEYNVLSERFRINGIPHYAIANKKGIVVDSNFHWTDHEKLKEKLLQMTKE</sequence>
<dbReference type="Proteomes" id="UP000245647">
    <property type="component" value="Unassembled WGS sequence"/>
</dbReference>
<evidence type="ECO:0000313" key="7">
    <source>
        <dbReference type="EMBL" id="PWG80722.1"/>
    </source>
</evidence>
<dbReference type="Pfam" id="PF08534">
    <property type="entry name" value="Redoxin"/>
    <property type="match status" value="1"/>
</dbReference>
<dbReference type="InterPro" id="IPR013740">
    <property type="entry name" value="Redoxin"/>
</dbReference>
<dbReference type="Gene3D" id="3.40.30.10">
    <property type="entry name" value="Glutaredoxin"/>
    <property type="match status" value="1"/>
</dbReference>
<dbReference type="InterPro" id="IPR013766">
    <property type="entry name" value="Thioredoxin_domain"/>
</dbReference>
<dbReference type="PROSITE" id="PS51352">
    <property type="entry name" value="THIOREDOXIN_2"/>
    <property type="match status" value="1"/>
</dbReference>
<feature type="signal peptide" evidence="5">
    <location>
        <begin position="1"/>
        <end position="17"/>
    </location>
</feature>
<dbReference type="GO" id="GO:0016491">
    <property type="term" value="F:oxidoreductase activity"/>
    <property type="evidence" value="ECO:0007669"/>
    <property type="project" value="InterPro"/>
</dbReference>
<dbReference type="InterPro" id="IPR050553">
    <property type="entry name" value="Thioredoxin_ResA/DsbE_sf"/>
</dbReference>